<feature type="region of interest" description="Disordered" evidence="1">
    <location>
        <begin position="1"/>
        <end position="34"/>
    </location>
</feature>
<protein>
    <submittedName>
        <fullName evidence="3">WAS/WASL-interacting protein family member 3-like</fullName>
    </submittedName>
</protein>
<name>A0A8B7CF93_PHODC</name>
<proteinExistence type="predicted"/>
<feature type="compositionally biased region" description="Basic residues" evidence="1">
    <location>
        <begin position="188"/>
        <end position="198"/>
    </location>
</feature>
<dbReference type="Pfam" id="PF07797">
    <property type="entry name" value="DUF1639"/>
    <property type="match status" value="1"/>
</dbReference>
<evidence type="ECO:0000256" key="1">
    <source>
        <dbReference type="SAM" id="MobiDB-lite"/>
    </source>
</evidence>
<evidence type="ECO:0000313" key="2">
    <source>
        <dbReference type="Proteomes" id="UP000228380"/>
    </source>
</evidence>
<feature type="compositionally biased region" description="Basic and acidic residues" evidence="1">
    <location>
        <begin position="100"/>
        <end position="123"/>
    </location>
</feature>
<reference evidence="2" key="1">
    <citation type="journal article" date="2019" name="Nat. Commun.">
        <title>Genome-wide association mapping of date palm fruit traits.</title>
        <authorList>
            <person name="Hazzouri K.M."/>
            <person name="Gros-Balthazard M."/>
            <person name="Flowers J.M."/>
            <person name="Copetti D."/>
            <person name="Lemansour A."/>
            <person name="Lebrun M."/>
            <person name="Masmoudi K."/>
            <person name="Ferrand S."/>
            <person name="Dhar M.I."/>
            <person name="Fresquez Z.A."/>
            <person name="Rosas U."/>
            <person name="Zhang J."/>
            <person name="Talag J."/>
            <person name="Lee S."/>
            <person name="Kudrna D."/>
            <person name="Powell R.F."/>
            <person name="Leitch I.J."/>
            <person name="Krueger R.R."/>
            <person name="Wing R.A."/>
            <person name="Amiri K.M.A."/>
            <person name="Purugganan M.D."/>
        </authorList>
    </citation>
    <scope>NUCLEOTIDE SEQUENCE [LARGE SCALE GENOMIC DNA]</scope>
    <source>
        <strain evidence="2">cv. Khalas</strain>
    </source>
</reference>
<accession>A0A8B7CF93</accession>
<dbReference type="RefSeq" id="XP_008797853.1">
    <property type="nucleotide sequence ID" value="XM_008799631.3"/>
</dbReference>
<sequence length="228" mass="25061">MVLRCSEIDGPPKPPPAPPRAAAGFSFSVPFENPTLRWGSTRILRCQLVSGHRDTADRRQSSASPSPPPPPPPPPPQTKNDRSPPSSRPRLVIRIPCRTQPKEPERDGPPAPQERRDRRREARTAGGGRTPVEIGRPVSGPVTRSLRFRAGAEGDKKTAKNVRPAEFSLSLSKEEMMEDFIAMTGAKLPRRPKQRPRPVQKNLNGIFPGSDLPKVVTPGLYRVSDSSQ</sequence>
<reference evidence="3" key="2">
    <citation type="submission" date="2025-08" db="UniProtKB">
        <authorList>
            <consortium name="RefSeq"/>
        </authorList>
    </citation>
    <scope>IDENTIFICATION</scope>
    <source>
        <tissue evidence="3">Young leaves</tissue>
    </source>
</reference>
<feature type="region of interest" description="Disordered" evidence="1">
    <location>
        <begin position="49"/>
        <end position="144"/>
    </location>
</feature>
<dbReference type="GeneID" id="103712921"/>
<dbReference type="KEGG" id="pda:103712921"/>
<dbReference type="InterPro" id="IPR012438">
    <property type="entry name" value="DUF1639"/>
</dbReference>
<evidence type="ECO:0000313" key="3">
    <source>
        <dbReference type="RefSeq" id="XP_008797853.1"/>
    </source>
</evidence>
<dbReference type="PANTHER" id="PTHR33130">
    <property type="entry name" value="PUTATIVE (DUF1639)-RELATED"/>
    <property type="match status" value="1"/>
</dbReference>
<feature type="compositionally biased region" description="Pro residues" evidence="1">
    <location>
        <begin position="65"/>
        <end position="77"/>
    </location>
</feature>
<dbReference type="Proteomes" id="UP000228380">
    <property type="component" value="Chromosome 8"/>
</dbReference>
<organism evidence="2 3">
    <name type="scientific">Phoenix dactylifera</name>
    <name type="common">Date palm</name>
    <dbReference type="NCBI Taxonomy" id="42345"/>
    <lineage>
        <taxon>Eukaryota</taxon>
        <taxon>Viridiplantae</taxon>
        <taxon>Streptophyta</taxon>
        <taxon>Embryophyta</taxon>
        <taxon>Tracheophyta</taxon>
        <taxon>Spermatophyta</taxon>
        <taxon>Magnoliopsida</taxon>
        <taxon>Liliopsida</taxon>
        <taxon>Arecaceae</taxon>
        <taxon>Coryphoideae</taxon>
        <taxon>Phoeniceae</taxon>
        <taxon>Phoenix</taxon>
    </lineage>
</organism>
<feature type="region of interest" description="Disordered" evidence="1">
    <location>
        <begin position="183"/>
        <end position="228"/>
    </location>
</feature>
<dbReference type="AlphaFoldDB" id="A0A8B7CF93"/>
<gene>
    <name evidence="3" type="primary">LOC103712921</name>
</gene>
<dbReference type="OrthoDB" id="777687at2759"/>
<keyword evidence="2" id="KW-1185">Reference proteome</keyword>
<feature type="compositionally biased region" description="Basic and acidic residues" evidence="1">
    <location>
        <begin position="51"/>
        <end position="60"/>
    </location>
</feature>
<dbReference type="PANTHER" id="PTHR33130:SF12">
    <property type="entry name" value="EXPRESSED PROTEIN"/>
    <property type="match status" value="1"/>
</dbReference>